<organism evidence="6 7">
    <name type="scientific">Tenacibaculum discolor</name>
    <dbReference type="NCBI Taxonomy" id="361581"/>
    <lineage>
        <taxon>Bacteria</taxon>
        <taxon>Pseudomonadati</taxon>
        <taxon>Bacteroidota</taxon>
        <taxon>Flavobacteriia</taxon>
        <taxon>Flavobacteriales</taxon>
        <taxon>Flavobacteriaceae</taxon>
        <taxon>Tenacibaculum</taxon>
    </lineage>
</organism>
<dbReference type="InterPro" id="IPR003500">
    <property type="entry name" value="RpiB_LacA_LacB"/>
</dbReference>
<dbReference type="EMBL" id="PDUU01000004">
    <property type="protein sequence ID" value="PHN98029.1"/>
    <property type="molecule type" value="Genomic_DNA"/>
</dbReference>
<evidence type="ECO:0000313" key="5">
    <source>
        <dbReference type="EMBL" id="MDP2540076.1"/>
    </source>
</evidence>
<dbReference type="Gene3D" id="3.40.1400.10">
    <property type="entry name" value="Sugar-phosphate isomerase, RpiB/LacA/LacB"/>
    <property type="match status" value="1"/>
</dbReference>
<dbReference type="NCBIfam" id="NF004051">
    <property type="entry name" value="PRK05571.1"/>
    <property type="match status" value="1"/>
</dbReference>
<gene>
    <name evidence="6" type="primary">rpiB</name>
    <name evidence="6" type="ORF">CSC81_06385</name>
    <name evidence="5" type="ORF">Q8W23_01170</name>
</gene>
<dbReference type="Proteomes" id="UP000222163">
    <property type="component" value="Unassembled WGS sequence"/>
</dbReference>
<dbReference type="GO" id="GO:0019316">
    <property type="term" value="P:D-allose catabolic process"/>
    <property type="evidence" value="ECO:0007669"/>
    <property type="project" value="TreeGrafter"/>
</dbReference>
<dbReference type="InterPro" id="IPR004785">
    <property type="entry name" value="RpiB"/>
</dbReference>
<reference evidence="6" key="2">
    <citation type="submission" date="2017-10" db="EMBL/GenBank/DDBJ databases">
        <authorList>
            <person name="Enke T.N."/>
            <person name="Cordero O.X."/>
        </authorList>
    </citation>
    <scope>NUCLEOTIDE SEQUENCE</scope>
    <source>
        <strain evidence="6">4G03</strain>
    </source>
</reference>
<dbReference type="GO" id="GO:0004751">
    <property type="term" value="F:ribose-5-phosphate isomerase activity"/>
    <property type="evidence" value="ECO:0007669"/>
    <property type="project" value="UniProtKB-EC"/>
</dbReference>
<dbReference type="Pfam" id="PF02502">
    <property type="entry name" value="LacAB_rpiB"/>
    <property type="match status" value="1"/>
</dbReference>
<feature type="binding site" evidence="4">
    <location>
        <position position="99"/>
    </location>
    <ligand>
        <name>D-ribulose 5-phosphate</name>
        <dbReference type="ChEBI" id="CHEBI:58121"/>
    </ligand>
</feature>
<protein>
    <submittedName>
        <fullName evidence="6">Ribose 5-phosphate isomerase B</fullName>
        <ecNumber evidence="5">5.3.1.6</ecNumber>
    </submittedName>
</protein>
<dbReference type="NCBIfam" id="TIGR00689">
    <property type="entry name" value="rpiB_lacA_lacB"/>
    <property type="match status" value="1"/>
</dbReference>
<feature type="binding site" evidence="4">
    <location>
        <begin position="66"/>
        <end position="70"/>
    </location>
    <ligand>
        <name>D-ribulose 5-phosphate</name>
        <dbReference type="ChEBI" id="CHEBI:58121"/>
    </ligand>
</feature>
<feature type="binding site" evidence="4">
    <location>
        <position position="136"/>
    </location>
    <ligand>
        <name>D-ribulose 5-phosphate</name>
        <dbReference type="ChEBI" id="CHEBI:58121"/>
    </ligand>
</feature>
<feature type="active site" description="Proton donor" evidence="3">
    <location>
        <position position="98"/>
    </location>
</feature>
<evidence type="ECO:0000256" key="4">
    <source>
        <dbReference type="PIRSR" id="PIRSR005384-2"/>
    </source>
</evidence>
<evidence type="ECO:0000313" key="7">
    <source>
        <dbReference type="Proteomes" id="UP000222163"/>
    </source>
</evidence>
<dbReference type="RefSeq" id="WP_099214935.1">
    <property type="nucleotide sequence ID" value="NZ_JAUYVU010000001.1"/>
</dbReference>
<dbReference type="GO" id="GO:0009052">
    <property type="term" value="P:pentose-phosphate shunt, non-oxidative branch"/>
    <property type="evidence" value="ECO:0007669"/>
    <property type="project" value="TreeGrafter"/>
</dbReference>
<evidence type="ECO:0000256" key="3">
    <source>
        <dbReference type="PIRSR" id="PIRSR005384-1"/>
    </source>
</evidence>
<dbReference type="AlphaFoldDB" id="A0A2G1BVY8"/>
<keyword evidence="8" id="KW-1185">Reference proteome</keyword>
<reference evidence="5 8" key="3">
    <citation type="submission" date="2023-07" db="EMBL/GenBank/DDBJ databases">
        <title>Genome content predicts the carbon catabolic preferences of heterotrophic bacteria.</title>
        <authorList>
            <person name="Gralka M."/>
        </authorList>
    </citation>
    <scope>NUCLEOTIDE SEQUENCE [LARGE SCALE GENOMIC DNA]</scope>
    <source>
        <strain evidence="5 8">4G03</strain>
    </source>
</reference>
<name>A0A2G1BVY8_9FLAO</name>
<dbReference type="Proteomes" id="UP001242342">
    <property type="component" value="Unassembled WGS sequence"/>
</dbReference>
<feature type="binding site" evidence="4">
    <location>
        <begin position="8"/>
        <end position="9"/>
    </location>
    <ligand>
        <name>D-ribulose 5-phosphate</name>
        <dbReference type="ChEBI" id="CHEBI:58121"/>
    </ligand>
</feature>
<dbReference type="PANTHER" id="PTHR30345:SF0">
    <property type="entry name" value="DNA DAMAGE-REPAIR_TOLERATION PROTEIN DRT102"/>
    <property type="match status" value="1"/>
</dbReference>
<evidence type="ECO:0000313" key="6">
    <source>
        <dbReference type="EMBL" id="PHN98029.1"/>
    </source>
</evidence>
<comment type="caution">
    <text evidence="6">The sequence shown here is derived from an EMBL/GenBank/DDBJ whole genome shotgun (WGS) entry which is preliminary data.</text>
</comment>
<reference evidence="6 7" key="1">
    <citation type="journal article" date="2016" name="Nat. Commun.">
        <title>Microbial interactions lead to rapid micro-scale successions on model marine particles.</title>
        <authorList>
            <person name="Datta M.S."/>
            <person name="Sliwerska E."/>
            <person name="Gore J."/>
            <person name="Polz M.F."/>
            <person name="Cordero O.X."/>
        </authorList>
    </citation>
    <scope>NUCLEOTIDE SEQUENCE [LARGE SCALE GENOMIC DNA]</scope>
    <source>
        <strain evidence="6 7">4G03</strain>
    </source>
</reference>
<evidence type="ECO:0000256" key="1">
    <source>
        <dbReference type="ARBA" id="ARBA00008754"/>
    </source>
</evidence>
<dbReference type="NCBIfam" id="TIGR01120">
    <property type="entry name" value="rpiB"/>
    <property type="match status" value="1"/>
</dbReference>
<feature type="binding site" evidence="4">
    <location>
        <position position="132"/>
    </location>
    <ligand>
        <name>D-ribulose 5-phosphate</name>
        <dbReference type="ChEBI" id="CHEBI:58121"/>
    </ligand>
</feature>
<feature type="active site" description="Proton acceptor" evidence="3">
    <location>
        <position position="65"/>
    </location>
</feature>
<sequence>MTIAVGNDHAGTEYKFEIVKLLEELGHKVINFGTNETDSMDYPDTIHPAAEAVETGQAEMGIILCGSGNGAQMTANKHQGVRAALCWNNELVELTRQHNDANILTIPARFVSLQQALGFVKIFLSTEFEGGRHANRVNKIAYC</sequence>
<dbReference type="SUPFAM" id="SSF89623">
    <property type="entry name" value="Ribose/Galactose isomerase RpiB/AlsB"/>
    <property type="match status" value="1"/>
</dbReference>
<dbReference type="EMBL" id="JAUYVU010000001">
    <property type="protein sequence ID" value="MDP2540076.1"/>
    <property type="molecule type" value="Genomic_DNA"/>
</dbReference>
<accession>A0A2G1BVY8</accession>
<dbReference type="InterPro" id="IPR036569">
    <property type="entry name" value="RpiB_LacA_LacB_sf"/>
</dbReference>
<proteinExistence type="inferred from homology"/>
<evidence type="ECO:0000313" key="8">
    <source>
        <dbReference type="Proteomes" id="UP001242342"/>
    </source>
</evidence>
<comment type="similarity">
    <text evidence="1">Belongs to the LacAB/RpiB family.</text>
</comment>
<evidence type="ECO:0000256" key="2">
    <source>
        <dbReference type="ARBA" id="ARBA00023235"/>
    </source>
</evidence>
<keyword evidence="2 6" id="KW-0413">Isomerase</keyword>
<dbReference type="EC" id="5.3.1.6" evidence="5"/>
<feature type="binding site" evidence="4">
    <location>
        <position position="109"/>
    </location>
    <ligand>
        <name>D-ribulose 5-phosphate</name>
        <dbReference type="ChEBI" id="CHEBI:58121"/>
    </ligand>
</feature>
<dbReference type="PANTHER" id="PTHR30345">
    <property type="entry name" value="RIBOSE-5-PHOSPHATE ISOMERASE B"/>
    <property type="match status" value="1"/>
</dbReference>
<dbReference type="PIRSF" id="PIRSF005384">
    <property type="entry name" value="RpiB_LacA_B"/>
    <property type="match status" value="1"/>
</dbReference>